<sequence>MMTVSNCICVIIIASNIRERIYRVKEREGGGDDAPKQYQFTENHEPTSSSLRRIYRHTEWFIFHLPAAAEPVSPAE</sequence>
<dbReference type="Proteomes" id="UP000593567">
    <property type="component" value="Unassembled WGS sequence"/>
</dbReference>
<reference evidence="1" key="1">
    <citation type="submission" date="2020-06" db="EMBL/GenBank/DDBJ databases">
        <title>Draft genome of Bugula neritina, a colonial animal packing powerful symbionts and potential medicines.</title>
        <authorList>
            <person name="Rayko M."/>
        </authorList>
    </citation>
    <scope>NUCLEOTIDE SEQUENCE [LARGE SCALE GENOMIC DNA]</scope>
    <source>
        <strain evidence="1">Kwan_BN1</strain>
    </source>
</reference>
<name>A0A7J7JZS4_BUGNE</name>
<gene>
    <name evidence="1" type="ORF">EB796_010819</name>
</gene>
<dbReference type="AlphaFoldDB" id="A0A7J7JZS4"/>
<keyword evidence="2" id="KW-1185">Reference proteome</keyword>
<evidence type="ECO:0000313" key="2">
    <source>
        <dbReference type="Proteomes" id="UP000593567"/>
    </source>
</evidence>
<accession>A0A7J7JZS4</accession>
<organism evidence="1 2">
    <name type="scientific">Bugula neritina</name>
    <name type="common">Brown bryozoan</name>
    <name type="synonym">Sertularia neritina</name>
    <dbReference type="NCBI Taxonomy" id="10212"/>
    <lineage>
        <taxon>Eukaryota</taxon>
        <taxon>Metazoa</taxon>
        <taxon>Spiralia</taxon>
        <taxon>Lophotrochozoa</taxon>
        <taxon>Bryozoa</taxon>
        <taxon>Gymnolaemata</taxon>
        <taxon>Cheilostomatida</taxon>
        <taxon>Flustrina</taxon>
        <taxon>Buguloidea</taxon>
        <taxon>Bugulidae</taxon>
        <taxon>Bugula</taxon>
    </lineage>
</organism>
<proteinExistence type="predicted"/>
<dbReference type="EMBL" id="VXIV02001661">
    <property type="protein sequence ID" value="KAF6030856.1"/>
    <property type="molecule type" value="Genomic_DNA"/>
</dbReference>
<comment type="caution">
    <text evidence="1">The sequence shown here is derived from an EMBL/GenBank/DDBJ whole genome shotgun (WGS) entry which is preliminary data.</text>
</comment>
<protein>
    <submittedName>
        <fullName evidence="1">Uncharacterized protein</fullName>
    </submittedName>
</protein>
<evidence type="ECO:0000313" key="1">
    <source>
        <dbReference type="EMBL" id="KAF6030856.1"/>
    </source>
</evidence>